<proteinExistence type="predicted"/>
<evidence type="ECO:0000313" key="1">
    <source>
        <dbReference type="EMBL" id="ORA73615.1"/>
    </source>
</evidence>
<reference evidence="1 2" key="1">
    <citation type="submission" date="2016-12" db="EMBL/GenBank/DDBJ databases">
        <title>The new phylogeny of genus Mycobacterium.</title>
        <authorList>
            <person name="Tortoli E."/>
            <person name="Trovato A."/>
            <person name="Cirillo D.M."/>
        </authorList>
    </citation>
    <scope>NUCLEOTIDE SEQUENCE [LARGE SCALE GENOMIC DNA]</scope>
    <source>
        <strain evidence="1 2">DSM 45130</strain>
    </source>
</reference>
<keyword evidence="2" id="KW-1185">Reference proteome</keyword>
<gene>
    <name evidence="1" type="ORF">BST26_02270</name>
</gene>
<name>A0A1X0DMM8_9MYCO</name>
<protein>
    <submittedName>
        <fullName evidence="1">Uncharacterized protein</fullName>
    </submittedName>
</protein>
<organism evidence="1 2">
    <name type="scientific">Mycolicibacterium insubricum</name>
    <dbReference type="NCBI Taxonomy" id="444597"/>
    <lineage>
        <taxon>Bacteria</taxon>
        <taxon>Bacillati</taxon>
        <taxon>Actinomycetota</taxon>
        <taxon>Actinomycetes</taxon>
        <taxon>Mycobacteriales</taxon>
        <taxon>Mycobacteriaceae</taxon>
        <taxon>Mycolicibacterium</taxon>
    </lineage>
</organism>
<comment type="caution">
    <text evidence="1">The sequence shown here is derived from an EMBL/GenBank/DDBJ whole genome shotgun (WGS) entry which is preliminary data.</text>
</comment>
<evidence type="ECO:0000313" key="2">
    <source>
        <dbReference type="Proteomes" id="UP000192801"/>
    </source>
</evidence>
<accession>A0A1X0DMM8</accession>
<dbReference type="AlphaFoldDB" id="A0A1X0DMM8"/>
<sequence>MIGLIAMSKRQKVLVLIAVGTACGSLVAVLHFTRPQEVSQAVAPPPAAMDGPYQFTVYDPVTHATIDQRTWTFTSQCSADSCTAHVEDADHPDRRLPDAELNGANWRMTGAPVPNDCGTQTLSWDLIAETTDFVGRADRTLTPACAPDGKTDRVYGVTVEKMKPGMNGRYTVTVNDPGAVSYGTRYWSFDSTCTTDSQCTAHVSLRVDPHLGPPPIPDAQLADGRWTITRAPLPNKCGTEDFTWDATTLRGTLTQTVTPACGASGTYPVTLMRQDQFH</sequence>
<dbReference type="RefSeq" id="WP_083029185.1">
    <property type="nucleotide sequence ID" value="NZ_AP022618.1"/>
</dbReference>
<dbReference type="EMBL" id="MVHS01000003">
    <property type="protein sequence ID" value="ORA73615.1"/>
    <property type="molecule type" value="Genomic_DNA"/>
</dbReference>
<dbReference type="Proteomes" id="UP000192801">
    <property type="component" value="Unassembled WGS sequence"/>
</dbReference>